<dbReference type="Proteomes" id="UP000504637">
    <property type="component" value="Unplaced"/>
</dbReference>
<feature type="compositionally biased region" description="Polar residues" evidence="1">
    <location>
        <begin position="454"/>
        <end position="469"/>
    </location>
</feature>
<feature type="compositionally biased region" description="Polar residues" evidence="1">
    <location>
        <begin position="265"/>
        <end position="276"/>
    </location>
</feature>
<dbReference type="GeneID" id="54363517"/>
<feature type="compositionally biased region" description="Polar residues" evidence="1">
    <location>
        <begin position="516"/>
        <end position="525"/>
    </location>
</feature>
<feature type="region of interest" description="Disordered" evidence="1">
    <location>
        <begin position="423"/>
        <end position="537"/>
    </location>
</feature>
<dbReference type="PANTHER" id="PTHR38422:SF1">
    <property type="entry name" value="SOMETHING ABOUT SILENCING PROTEIN 4"/>
    <property type="match status" value="1"/>
</dbReference>
<feature type="region of interest" description="Disordered" evidence="1">
    <location>
        <begin position="585"/>
        <end position="617"/>
    </location>
</feature>
<dbReference type="InterPro" id="IPR038988">
    <property type="entry name" value="Sas4"/>
</dbReference>
<dbReference type="OrthoDB" id="1938992at2759"/>
<feature type="region of interest" description="Disordered" evidence="1">
    <location>
        <begin position="257"/>
        <end position="295"/>
    </location>
</feature>
<organism evidence="4">
    <name type="scientific">Dissoconium aciculare CBS 342.82</name>
    <dbReference type="NCBI Taxonomy" id="1314786"/>
    <lineage>
        <taxon>Eukaryota</taxon>
        <taxon>Fungi</taxon>
        <taxon>Dikarya</taxon>
        <taxon>Ascomycota</taxon>
        <taxon>Pezizomycotina</taxon>
        <taxon>Dothideomycetes</taxon>
        <taxon>Dothideomycetidae</taxon>
        <taxon>Mycosphaerellales</taxon>
        <taxon>Dissoconiaceae</taxon>
        <taxon>Dissoconium</taxon>
    </lineage>
</organism>
<dbReference type="InterPro" id="IPR029184">
    <property type="entry name" value="Sas4_dom"/>
</dbReference>
<feature type="compositionally biased region" description="Polar residues" evidence="1">
    <location>
        <begin position="51"/>
        <end position="63"/>
    </location>
</feature>
<feature type="compositionally biased region" description="Basic and acidic residues" evidence="1">
    <location>
        <begin position="203"/>
        <end position="218"/>
    </location>
</feature>
<feature type="compositionally biased region" description="Polar residues" evidence="1">
    <location>
        <begin position="286"/>
        <end position="295"/>
    </location>
</feature>
<proteinExistence type="predicted"/>
<dbReference type="RefSeq" id="XP_033456676.1">
    <property type="nucleotide sequence ID" value="XM_033605717.1"/>
</dbReference>
<dbReference type="GO" id="GO:0004402">
    <property type="term" value="F:histone acetyltransferase activity"/>
    <property type="evidence" value="ECO:0007669"/>
    <property type="project" value="TreeGrafter"/>
</dbReference>
<accession>A0A6J3LV48</accession>
<dbReference type="Pfam" id="PF15460">
    <property type="entry name" value="SAS4"/>
    <property type="match status" value="1"/>
</dbReference>
<reference evidence="4" key="2">
    <citation type="submission" date="2020-04" db="EMBL/GenBank/DDBJ databases">
        <authorList>
            <consortium name="NCBI Genome Project"/>
        </authorList>
    </citation>
    <scope>NUCLEOTIDE SEQUENCE</scope>
    <source>
        <strain evidence="4">CBS 342.82</strain>
    </source>
</reference>
<dbReference type="PANTHER" id="PTHR38422">
    <property type="entry name" value="SOMETHING ABOUT SILENCING PROTEIN 4"/>
    <property type="match status" value="1"/>
</dbReference>
<gene>
    <name evidence="4" type="ORF">K489DRAFT_383886</name>
</gene>
<reference evidence="4" key="1">
    <citation type="submission" date="2020-01" db="EMBL/GenBank/DDBJ databases">
        <authorList>
            <consortium name="DOE Joint Genome Institute"/>
            <person name="Haridas S."/>
            <person name="Albert R."/>
            <person name="Binder M."/>
            <person name="Bloem J."/>
            <person name="Labutti K."/>
            <person name="Salamov A."/>
            <person name="Andreopoulos B."/>
            <person name="Baker S.E."/>
            <person name="Barry K."/>
            <person name="Bills G."/>
            <person name="Bluhm B.H."/>
            <person name="Cannon C."/>
            <person name="Castanera R."/>
            <person name="Culley D.E."/>
            <person name="Daum C."/>
            <person name="Ezra D."/>
            <person name="Gonzalez J.B."/>
            <person name="Henrissat B."/>
            <person name="Kuo A."/>
            <person name="Liang C."/>
            <person name="Lipzen A."/>
            <person name="Lutzoni F."/>
            <person name="Magnuson J."/>
            <person name="Mondo S."/>
            <person name="Nolan M."/>
            <person name="Ohm R."/>
            <person name="Pangilinan J."/>
            <person name="Park H.-J."/>
            <person name="Ramirez L."/>
            <person name="Alfaro M."/>
            <person name="Sun H."/>
            <person name="Tritt A."/>
            <person name="Yoshinaga Y."/>
            <person name="Zwiers L.-H."/>
            <person name="Turgeon B.G."/>
            <person name="Goodwin S.B."/>
            <person name="Spatafora J.W."/>
            <person name="Crous P.W."/>
            <person name="Grigoriev I.V."/>
        </authorList>
    </citation>
    <scope>NUCLEOTIDE SEQUENCE</scope>
    <source>
        <strain evidence="4">CBS 342.82</strain>
    </source>
</reference>
<feature type="compositionally biased region" description="Low complexity" evidence="1">
    <location>
        <begin position="117"/>
        <end position="131"/>
    </location>
</feature>
<evidence type="ECO:0000313" key="4">
    <source>
        <dbReference type="RefSeq" id="XP_033456676.1"/>
    </source>
</evidence>
<evidence type="ECO:0000313" key="3">
    <source>
        <dbReference type="Proteomes" id="UP000504637"/>
    </source>
</evidence>
<dbReference type="AlphaFoldDB" id="A0A6J3LV48"/>
<feature type="domain" description="Something about silencing protein 4" evidence="2">
    <location>
        <begin position="326"/>
        <end position="420"/>
    </location>
</feature>
<sequence>MSQQMHFGRTVGSLLATSSRDEQSLNAPAGMPDDRRRESQRATPHHEYQQHTDASASQQNYTGNGERENGDAFPPRLIPLAPQKANPVDSTADAANQPNGDRPPKRLKLSLRAKSNTGTLLTSTTGGQTTLDGFIRSQPLEKKNPPATEPTGKLPRLSNGTRGVAPTADHDEDELLKPTPMPTGKASRRTTQSPQVESAPRSQKPDEKRTLRSQDDGPRLKSELAVYFANYEDIMFDAPREEELITVDTTLYVTDDTHKAGSVGDSPNKSRGSTKGSPIAHKGRKSSLNGVLSSPTSARSIASQYNGSSSLSLDVIAKTLPEDPEDPLTDAHFMKSHKRAERREKQLRNIERDRAMHEKVQLDRLLDGLQGHDWLKVLGITGITDGEARRYELKRDYFISEVQTLVNKFKQWKEQERKQRLEKEAAAAAAEEAAREAEEADDSSCEGSVEPPSSDLNASAAHQLQQETANALRISTGKLSRQGSHKLKSRAKERLSLPAHLHTPAPSSSKRHAITPATTSRLPNSTPTIILRPPAPPSPEIPITSFYAKRHLRDAALGNSRHAGRNVTAFGLPLPEALLSEERDFQLPDDYVTEENLKANARERRRRRRETAGKKSE</sequence>
<feature type="compositionally biased region" description="Basic and acidic residues" evidence="1">
    <location>
        <begin position="32"/>
        <end position="50"/>
    </location>
</feature>
<reference evidence="4" key="3">
    <citation type="submission" date="2025-08" db="UniProtKB">
        <authorList>
            <consortium name="RefSeq"/>
        </authorList>
    </citation>
    <scope>IDENTIFICATION</scope>
    <source>
        <strain evidence="4">CBS 342.82</strain>
    </source>
</reference>
<name>A0A6J3LV48_9PEZI</name>
<protein>
    <recommendedName>
        <fullName evidence="2">Something about silencing protein 4 domain-containing protein</fullName>
    </recommendedName>
</protein>
<keyword evidence="3" id="KW-1185">Reference proteome</keyword>
<feature type="region of interest" description="Disordered" evidence="1">
    <location>
        <begin position="1"/>
        <end position="218"/>
    </location>
</feature>
<dbReference type="GO" id="GO:0033255">
    <property type="term" value="C:SAS acetyltransferase complex"/>
    <property type="evidence" value="ECO:0007669"/>
    <property type="project" value="InterPro"/>
</dbReference>
<evidence type="ECO:0000256" key="1">
    <source>
        <dbReference type="SAM" id="MobiDB-lite"/>
    </source>
</evidence>
<evidence type="ECO:0000259" key="2">
    <source>
        <dbReference type="Pfam" id="PF15460"/>
    </source>
</evidence>